<proteinExistence type="inferred from homology"/>
<organism evidence="5 6">
    <name type="scientific">Babesia bovis</name>
    <dbReference type="NCBI Taxonomy" id="5865"/>
    <lineage>
        <taxon>Eukaryota</taxon>
        <taxon>Sar</taxon>
        <taxon>Alveolata</taxon>
        <taxon>Apicomplexa</taxon>
        <taxon>Aconoidasida</taxon>
        <taxon>Piroplasmida</taxon>
        <taxon>Babesiidae</taxon>
        <taxon>Babesia</taxon>
    </lineage>
</organism>
<comment type="caution">
    <text evidence="5">The sequence shown here is derived from an EMBL/GenBank/DDBJ whole genome shotgun (WGS) entry which is preliminary data.</text>
</comment>
<dbReference type="FunCoup" id="A7ATQ0">
    <property type="interactions" value="5"/>
</dbReference>
<accession>A7ATQ0</accession>
<dbReference type="GO" id="GO:0008381">
    <property type="term" value="F:mechanosensitive monoatomic ion channel activity"/>
    <property type="evidence" value="ECO:0007669"/>
    <property type="project" value="TreeGrafter"/>
</dbReference>
<feature type="transmembrane region" description="Helical" evidence="4">
    <location>
        <begin position="636"/>
        <end position="657"/>
    </location>
</feature>
<feature type="transmembrane region" description="Helical" evidence="4">
    <location>
        <begin position="121"/>
        <end position="147"/>
    </location>
</feature>
<evidence type="ECO:0008006" key="7">
    <source>
        <dbReference type="Google" id="ProtNLM"/>
    </source>
</evidence>
<dbReference type="OMA" id="WGNWQRI"/>
<dbReference type="GO" id="GO:0006820">
    <property type="term" value="P:monoatomic anion transport"/>
    <property type="evidence" value="ECO:0007669"/>
    <property type="project" value="TreeGrafter"/>
</dbReference>
<evidence type="ECO:0000256" key="3">
    <source>
        <dbReference type="SAM" id="MobiDB-lite"/>
    </source>
</evidence>
<dbReference type="GO" id="GO:0005886">
    <property type="term" value="C:plasma membrane"/>
    <property type="evidence" value="ECO:0007669"/>
    <property type="project" value="TreeGrafter"/>
</dbReference>
<keyword evidence="4" id="KW-0812">Transmembrane</keyword>
<comment type="subcellular location">
    <subcellularLocation>
        <location evidence="1">Membrane</location>
        <topology evidence="1">Multi-pass membrane protein</topology>
    </subcellularLocation>
</comment>
<dbReference type="SUPFAM" id="SSF47473">
    <property type="entry name" value="EF-hand"/>
    <property type="match status" value="1"/>
</dbReference>
<keyword evidence="4" id="KW-1133">Transmembrane helix</keyword>
<gene>
    <name evidence="5" type="ORF">BBOV_II003560</name>
</gene>
<evidence type="ECO:0000313" key="5">
    <source>
        <dbReference type="EMBL" id="EDO06311.1"/>
    </source>
</evidence>
<dbReference type="Proteomes" id="UP000002173">
    <property type="component" value="Chromosome 2"/>
</dbReference>
<keyword evidence="6" id="KW-1185">Reference proteome</keyword>
<dbReference type="InterPro" id="IPR016688">
    <property type="entry name" value="MscS-like_plants/fungi"/>
</dbReference>
<evidence type="ECO:0000256" key="2">
    <source>
        <dbReference type="ARBA" id="ARBA00008017"/>
    </source>
</evidence>
<dbReference type="InParanoid" id="A7ATQ0"/>
<name>A7ATQ0_BABBO</name>
<comment type="similarity">
    <text evidence="2">Belongs to the MscS (TC 1.A.23) family.</text>
</comment>
<sequence>MAADRASNQMDNCDSNIDKEYAVCVRFNDVDHWQTLVGTDDEDFTYVPPTASWFRNFVNAIFPDGQPPLWLALNLCLIFAYTVFNVNSYGGDEQVVRQCIFLDIMLQIRPQGGDQINYSVNVLWCLLFILAGNCVMYLCMMIFRFILLKSLLYLRMARYAYVFATISMLDPCIFYVMWAATQAIVWQILVARLQNQDALYIIDSYLLSEYVKKHLIFKEEGLVWVSCAVHVHLILGIRCMVLSLVSFAFELNLLVTSNEALKRYLRLCANIRKFNIDWLELVMSRPEIVDRITKAFACKNVGNKLSPIIERCNPSIYDFHSAFALRILNESHDVAYMQYFNSNEDLSVPSDSADALVEQSSNSTLSNWLLICYVMRVPPVISLLCQDVALRDVNLVPQCASMLFEQMYFTLIKSMSVQPEDRALSSAITSGVAVTPEDAKGKISEDPNSSAETVSGPVDTPVVTEAQKDATPRDQKSSARDNVNSDANNPPSARAVDTQSQQPLGTNENITASQPAVKPASKSRNNRLVSVMKINEFRNQMHLTLTEGAKECSTNAIAMADYQFNSVKDHDDRFISLDDMRSFLNPDEADTIMRLLDLSGHGRINMSMLQQTLQNLYTARKKFKNIIKGQDSIFRVLLRLLSCGTWIFAVVVMAFLSGITAEAIVVSGAALMSALTVALSYLYTNFMTSVIFVAISNPYNVGDRVRLNDGEPLIVKKIRTYTTEFVTILGKGLVYQNATLSSMKITNESRAVRATFNYDFHVDTETTEEQLSNLGDYLVGVCNSRPNDFVKNGLSIYYVEVNPGHSLKLSIWVTCIEGWGNWQRIFQLRSDIMEATMKHCRENNITYTLPAQPIVFHKTPHRRGGPRRHVVHLNKHT</sequence>
<evidence type="ECO:0000256" key="4">
    <source>
        <dbReference type="SAM" id="Phobius"/>
    </source>
</evidence>
<dbReference type="AlphaFoldDB" id="A7ATQ0"/>
<dbReference type="PANTHER" id="PTHR31618:SF1">
    <property type="entry name" value="EF-HAND DOMAIN-CONTAINING PROTEIN"/>
    <property type="match status" value="1"/>
</dbReference>
<feature type="transmembrane region" description="Helical" evidence="4">
    <location>
        <begin position="159"/>
        <end position="180"/>
    </location>
</feature>
<dbReference type="InterPro" id="IPR011992">
    <property type="entry name" value="EF-hand-dom_pair"/>
</dbReference>
<feature type="region of interest" description="Disordered" evidence="3">
    <location>
        <begin position="435"/>
        <end position="525"/>
    </location>
</feature>
<dbReference type="VEuPathDB" id="PiroplasmaDB:BBOV_II003560"/>
<dbReference type="EMBL" id="AAXT01000003">
    <property type="protein sequence ID" value="EDO06311.1"/>
    <property type="molecule type" value="Genomic_DNA"/>
</dbReference>
<feature type="compositionally biased region" description="Basic and acidic residues" evidence="3">
    <location>
        <begin position="466"/>
        <end position="479"/>
    </location>
</feature>
<feature type="transmembrane region" description="Helical" evidence="4">
    <location>
        <begin position="222"/>
        <end position="255"/>
    </location>
</feature>
<dbReference type="eggNOG" id="KOG4629">
    <property type="taxonomic scope" value="Eukaryota"/>
</dbReference>
<keyword evidence="4" id="KW-0472">Membrane</keyword>
<feature type="transmembrane region" description="Helical" evidence="4">
    <location>
        <begin position="69"/>
        <end position="86"/>
    </location>
</feature>
<reference evidence="5 6" key="1">
    <citation type="journal article" date="2007" name="PLoS Pathog.">
        <title>Genome sequence of Babesia bovis and comparative analysis of apicomplexan hemoprotozoa.</title>
        <authorList>
            <person name="Brayton K.A."/>
            <person name="Lau A.O.T."/>
            <person name="Herndon D.R."/>
            <person name="Hannick L."/>
            <person name="Kappmeyer L.S."/>
            <person name="Berens S.J."/>
            <person name="Bidwell S.L."/>
            <person name="Brown W.C."/>
            <person name="Crabtree J."/>
            <person name="Fadrosh D."/>
            <person name="Feldblum T."/>
            <person name="Forberger H.A."/>
            <person name="Haas B.J."/>
            <person name="Howell J.M."/>
            <person name="Khouri H."/>
            <person name="Koo H."/>
            <person name="Mann D.J."/>
            <person name="Norimine J."/>
            <person name="Paulsen I.T."/>
            <person name="Radune D."/>
            <person name="Ren Q."/>
            <person name="Smith R.K. Jr."/>
            <person name="Suarez C.E."/>
            <person name="White O."/>
            <person name="Wortman J.R."/>
            <person name="Knowles D.P. Jr."/>
            <person name="McElwain T.F."/>
            <person name="Nene V.M."/>
        </authorList>
    </citation>
    <scope>NUCLEOTIDE SEQUENCE [LARGE SCALE GENOMIC DNA]</scope>
    <source>
        <strain evidence="5">T2Bo</strain>
    </source>
</reference>
<evidence type="ECO:0000313" key="6">
    <source>
        <dbReference type="Proteomes" id="UP000002173"/>
    </source>
</evidence>
<dbReference type="PANTHER" id="PTHR31618">
    <property type="entry name" value="MECHANOSENSITIVE ION CHANNEL PROTEIN 5"/>
    <property type="match status" value="1"/>
</dbReference>
<evidence type="ECO:0000256" key="1">
    <source>
        <dbReference type="ARBA" id="ARBA00004141"/>
    </source>
</evidence>
<feature type="compositionally biased region" description="Polar residues" evidence="3">
    <location>
        <begin position="480"/>
        <end position="514"/>
    </location>
</feature>
<protein>
    <recommendedName>
        <fullName evidence="7">Mechanosensitive ion channel family protein</fullName>
    </recommendedName>
</protein>